<comment type="caution">
    <text evidence="9">The sequence shown here is derived from an EMBL/GenBank/DDBJ whole genome shotgun (WGS) entry which is preliminary data.</text>
</comment>
<protein>
    <submittedName>
        <fullName evidence="9">TonB-dependent receptor</fullName>
    </submittedName>
</protein>
<dbReference type="EMBL" id="JAHKNG010000017">
    <property type="protein sequence ID" value="MBU3030684.1"/>
    <property type="molecule type" value="Genomic_DNA"/>
</dbReference>
<evidence type="ECO:0000256" key="2">
    <source>
        <dbReference type="ARBA" id="ARBA00023065"/>
    </source>
</evidence>
<evidence type="ECO:0000313" key="10">
    <source>
        <dbReference type="Proteomes" id="UP001166191"/>
    </source>
</evidence>
<evidence type="ECO:0000313" key="9">
    <source>
        <dbReference type="EMBL" id="MBU3030684.1"/>
    </source>
</evidence>
<dbReference type="RefSeq" id="WP_216033357.1">
    <property type="nucleotide sequence ID" value="NZ_JAHKNG010000017.1"/>
</dbReference>
<dbReference type="PROSITE" id="PS52016">
    <property type="entry name" value="TONB_DEPENDENT_REC_3"/>
    <property type="match status" value="1"/>
</dbReference>
<dbReference type="CDD" id="cd01347">
    <property type="entry name" value="ligand_gated_channel"/>
    <property type="match status" value="1"/>
</dbReference>
<accession>A0ABS6ALZ5</accession>
<keyword evidence="9" id="KW-0675">Receptor</keyword>
<evidence type="ECO:0000259" key="7">
    <source>
        <dbReference type="Pfam" id="PF00593"/>
    </source>
</evidence>
<dbReference type="Pfam" id="PF07715">
    <property type="entry name" value="Plug"/>
    <property type="match status" value="1"/>
</dbReference>
<reference evidence="9" key="1">
    <citation type="submission" date="2021-06" db="EMBL/GenBank/DDBJ databases">
        <title>Paracoccus bacterium XHP0099 sp. nov., isolated from the surface waters of the Yellow Sea.</title>
        <authorList>
            <person name="Xue H."/>
            <person name="Zhang D."/>
        </authorList>
    </citation>
    <scope>NUCLEOTIDE SEQUENCE</scope>
    <source>
        <strain evidence="9">XHP0099</strain>
    </source>
</reference>
<evidence type="ECO:0000259" key="8">
    <source>
        <dbReference type="Pfam" id="PF07715"/>
    </source>
</evidence>
<evidence type="ECO:0000256" key="5">
    <source>
        <dbReference type="SAM" id="MobiDB-lite"/>
    </source>
</evidence>
<gene>
    <name evidence="9" type="ORF">KNW02_11220</name>
</gene>
<dbReference type="InterPro" id="IPR012910">
    <property type="entry name" value="Plug_dom"/>
</dbReference>
<comment type="subcellular location">
    <subcellularLocation>
        <location evidence="3">Cell outer membrane</location>
        <topology evidence="3">Multi-pass membrane protein</topology>
    </subcellularLocation>
</comment>
<feature type="region of interest" description="Disordered" evidence="5">
    <location>
        <begin position="412"/>
        <end position="433"/>
    </location>
</feature>
<keyword evidence="3" id="KW-0998">Cell outer membrane</keyword>
<dbReference type="Proteomes" id="UP001166191">
    <property type="component" value="Unassembled WGS sequence"/>
</dbReference>
<keyword evidence="3 4" id="KW-0472">Membrane</keyword>
<evidence type="ECO:0000256" key="6">
    <source>
        <dbReference type="SAM" id="SignalP"/>
    </source>
</evidence>
<evidence type="ECO:0000256" key="3">
    <source>
        <dbReference type="PROSITE-ProRule" id="PRU01360"/>
    </source>
</evidence>
<proteinExistence type="inferred from homology"/>
<dbReference type="InterPro" id="IPR039426">
    <property type="entry name" value="TonB-dep_rcpt-like"/>
</dbReference>
<evidence type="ECO:0000256" key="4">
    <source>
        <dbReference type="RuleBase" id="RU003357"/>
    </source>
</evidence>
<keyword evidence="3" id="KW-0813">Transport</keyword>
<dbReference type="Pfam" id="PF00593">
    <property type="entry name" value="TonB_dep_Rec_b-barrel"/>
    <property type="match status" value="1"/>
</dbReference>
<comment type="similarity">
    <text evidence="3 4">Belongs to the TonB-dependent receptor family.</text>
</comment>
<keyword evidence="3" id="KW-0812">Transmembrane</keyword>
<feature type="domain" description="TonB-dependent receptor-like beta-barrel" evidence="7">
    <location>
        <begin position="171"/>
        <end position="581"/>
    </location>
</feature>
<keyword evidence="2" id="KW-0406">Ion transport</keyword>
<feature type="domain" description="TonB-dependent receptor plug" evidence="8">
    <location>
        <begin position="46"/>
        <end position="152"/>
    </location>
</feature>
<feature type="signal peptide" evidence="6">
    <location>
        <begin position="1"/>
        <end position="20"/>
    </location>
</feature>
<sequence>MNRLTILAVATAISAQPVWAQEPAPEIYALPEITLTANQTEEEIARTGATVEVVDRAEIERAGNVRAVEYLSTLPGISASGNGGFGTITNLRLRGLGGQYVKVLYDGIDISDPSDTQIKLNWGGLLAGNLSRIEVLKGPQSALYGSDAIAGVISLYTAPTDAPGTHQQAQIEYGSYATTNARYGIVHNGETGSLAFSVQHLETDGFSVADENDGNTEEDGARSTLASLKADYQLTERVTIGAAAFWQETDVQTDSDFPFLTDNADSSHSIRRGARLYGNYEGDLTIQSLSVQKSQTERAEVYGDFSYPFKGSRTELAYDGSAGFGDASVLAWGASHSDEAYDEEGGEGGYITNSLYAEYRRALTPDLDLALSARRDHNSQFGGETTGRIAMSWRPAPGWTIRAQAGTGFRAPSPYELGNPFAGNPDLHPETSTGYDAGIERQWDNGAAWRVGLFDSKIEDLIINDASTGYVYQQTDGTSRSRGVEIAGTTPLTDRLTLSGNFTFTDTEGADGQPLPRVPRQALNLRLEGQITERADFSLTLQHLAGIVDAGEELPSFAVVGASAEYDLSNEATAYLRIENLLDKEYQLIRGYGTSDRAVYAGIRADF</sequence>
<dbReference type="PANTHER" id="PTHR30069">
    <property type="entry name" value="TONB-DEPENDENT OUTER MEMBRANE RECEPTOR"/>
    <property type="match status" value="1"/>
</dbReference>
<name>A0ABS6ALZ5_9RHOB</name>
<organism evidence="9 10">
    <name type="scientific">Paracoccus marinaquae</name>
    <dbReference type="NCBI Taxonomy" id="2841926"/>
    <lineage>
        <taxon>Bacteria</taxon>
        <taxon>Pseudomonadati</taxon>
        <taxon>Pseudomonadota</taxon>
        <taxon>Alphaproteobacteria</taxon>
        <taxon>Rhodobacterales</taxon>
        <taxon>Paracoccaceae</taxon>
        <taxon>Paracoccus</taxon>
    </lineage>
</organism>
<evidence type="ECO:0000256" key="1">
    <source>
        <dbReference type="ARBA" id="ARBA00022729"/>
    </source>
</evidence>
<keyword evidence="4" id="KW-0798">TonB box</keyword>
<feature type="chain" id="PRO_5046858737" evidence="6">
    <location>
        <begin position="21"/>
        <end position="607"/>
    </location>
</feature>
<keyword evidence="3" id="KW-1134">Transmembrane beta strand</keyword>
<dbReference type="PANTHER" id="PTHR30069:SF53">
    <property type="entry name" value="COLICIN I RECEPTOR-RELATED"/>
    <property type="match status" value="1"/>
</dbReference>
<dbReference type="InterPro" id="IPR000531">
    <property type="entry name" value="Beta-barrel_TonB"/>
</dbReference>
<keyword evidence="10" id="KW-1185">Reference proteome</keyword>
<keyword evidence="1 6" id="KW-0732">Signal</keyword>